<name>A0ABN2D5J0_9ACTN</name>
<dbReference type="RefSeq" id="WP_344233935.1">
    <property type="nucleotide sequence ID" value="NZ_BAAAPH010000008.1"/>
</dbReference>
<evidence type="ECO:0000313" key="3">
    <source>
        <dbReference type="Proteomes" id="UP001501705"/>
    </source>
</evidence>
<reference evidence="2 3" key="1">
    <citation type="journal article" date="2019" name="Int. J. Syst. Evol. Microbiol.">
        <title>The Global Catalogue of Microorganisms (GCM) 10K type strain sequencing project: providing services to taxonomists for standard genome sequencing and annotation.</title>
        <authorList>
            <consortium name="The Broad Institute Genomics Platform"/>
            <consortium name="The Broad Institute Genome Sequencing Center for Infectious Disease"/>
            <person name="Wu L."/>
            <person name="Ma J."/>
        </authorList>
    </citation>
    <scope>NUCLEOTIDE SEQUENCE [LARGE SCALE GENOMIC DNA]</scope>
    <source>
        <strain evidence="2 3">JCM 15572</strain>
    </source>
</reference>
<sequence length="210" mass="22344">MQETGTGGSEQEEPEALPELKDLKVRGRSVRTWVIGAAVLLLAVSAVFGGLKKAGEETPQVTAGTAIDAGRFDVTIQRVVTVKDLKPLFTPDQGGALIAVVTKLKVTDSTGTTPPLDLIRLIGVPGVDETAPPLGTTNLRDQTTNPVLTPDAAEDVAYVWKLPKATELPAKVQLTVQGYSFGESILDHHDKWSQDKLAAESTVPVKDNIK</sequence>
<keyword evidence="1" id="KW-0472">Membrane</keyword>
<proteinExistence type="predicted"/>
<dbReference type="EMBL" id="BAAAPH010000008">
    <property type="protein sequence ID" value="GAA1570191.1"/>
    <property type="molecule type" value="Genomic_DNA"/>
</dbReference>
<gene>
    <name evidence="2" type="ORF">GCM10009804_28330</name>
</gene>
<keyword evidence="3" id="KW-1185">Reference proteome</keyword>
<accession>A0ABN2D5J0</accession>
<keyword evidence="1" id="KW-1133">Transmembrane helix</keyword>
<evidence type="ECO:0000313" key="2">
    <source>
        <dbReference type="EMBL" id="GAA1570191.1"/>
    </source>
</evidence>
<feature type="transmembrane region" description="Helical" evidence="1">
    <location>
        <begin position="30"/>
        <end position="51"/>
    </location>
</feature>
<evidence type="ECO:0000256" key="1">
    <source>
        <dbReference type="SAM" id="Phobius"/>
    </source>
</evidence>
<comment type="caution">
    <text evidence="2">The sequence shown here is derived from an EMBL/GenBank/DDBJ whole genome shotgun (WGS) entry which is preliminary data.</text>
</comment>
<organism evidence="2 3">
    <name type="scientific">Kribbella hippodromi</name>
    <dbReference type="NCBI Taxonomy" id="434347"/>
    <lineage>
        <taxon>Bacteria</taxon>
        <taxon>Bacillati</taxon>
        <taxon>Actinomycetota</taxon>
        <taxon>Actinomycetes</taxon>
        <taxon>Propionibacteriales</taxon>
        <taxon>Kribbellaceae</taxon>
        <taxon>Kribbella</taxon>
    </lineage>
</organism>
<dbReference type="Proteomes" id="UP001501705">
    <property type="component" value="Unassembled WGS sequence"/>
</dbReference>
<evidence type="ECO:0008006" key="4">
    <source>
        <dbReference type="Google" id="ProtNLM"/>
    </source>
</evidence>
<protein>
    <recommendedName>
        <fullName evidence="4">DUF4352 domain-containing protein</fullName>
    </recommendedName>
</protein>
<keyword evidence="1" id="KW-0812">Transmembrane</keyword>